<name>A0A4Q9MYI3_9APHY</name>
<evidence type="ECO:0000313" key="1">
    <source>
        <dbReference type="EMBL" id="TBU31641.1"/>
    </source>
</evidence>
<dbReference type="OrthoDB" id="3270501at2759"/>
<dbReference type="Proteomes" id="UP000292957">
    <property type="component" value="Unassembled WGS sequence"/>
</dbReference>
<reference evidence="1" key="1">
    <citation type="submission" date="2019-01" db="EMBL/GenBank/DDBJ databases">
        <title>Draft genome sequences of three monokaryotic isolates of the white-rot basidiomycete fungus Dichomitus squalens.</title>
        <authorList>
            <consortium name="DOE Joint Genome Institute"/>
            <person name="Lopez S.C."/>
            <person name="Andreopoulos B."/>
            <person name="Pangilinan J."/>
            <person name="Lipzen A."/>
            <person name="Riley R."/>
            <person name="Ahrendt S."/>
            <person name="Ng V."/>
            <person name="Barry K."/>
            <person name="Daum C."/>
            <person name="Grigoriev I.V."/>
            <person name="Hilden K.S."/>
            <person name="Makela M.R."/>
            <person name="de Vries R.P."/>
        </authorList>
    </citation>
    <scope>NUCLEOTIDE SEQUENCE [LARGE SCALE GENOMIC DNA]</scope>
    <source>
        <strain evidence="1">OM18370.1</strain>
    </source>
</reference>
<gene>
    <name evidence="1" type="ORF">BD311DRAFT_752169</name>
</gene>
<protein>
    <submittedName>
        <fullName evidence="1">Uncharacterized protein</fullName>
    </submittedName>
</protein>
<dbReference type="AlphaFoldDB" id="A0A4Q9MYI3"/>
<organism evidence="1">
    <name type="scientific">Dichomitus squalens</name>
    <dbReference type="NCBI Taxonomy" id="114155"/>
    <lineage>
        <taxon>Eukaryota</taxon>
        <taxon>Fungi</taxon>
        <taxon>Dikarya</taxon>
        <taxon>Basidiomycota</taxon>
        <taxon>Agaricomycotina</taxon>
        <taxon>Agaricomycetes</taxon>
        <taxon>Polyporales</taxon>
        <taxon>Polyporaceae</taxon>
        <taxon>Dichomitus</taxon>
    </lineage>
</organism>
<dbReference type="EMBL" id="ML143398">
    <property type="protein sequence ID" value="TBU31641.1"/>
    <property type="molecule type" value="Genomic_DNA"/>
</dbReference>
<proteinExistence type="predicted"/>
<sequence length="197" mass="22008">MTTQATSRTTRRLSTVISFSALGLIMTDLRTRLGLPTLMNLAELRLHLRDENIRNNVKVCLKRHFGDRTTVPLVQNSAESEATHLQSLEGSLRGTASHGAFGDLVRQHQSEDTDSEDDPIFPSVIKIKLESLFDFSCHYWQKRREDSDMTASLDEELEVWNILDMDADGEPATETSETIDGAWGNQPDAFTSAVLGI</sequence>
<accession>A0A4Q9MYI3</accession>